<dbReference type="GO" id="GO:0030170">
    <property type="term" value="F:pyridoxal phosphate binding"/>
    <property type="evidence" value="ECO:0007669"/>
    <property type="project" value="InterPro"/>
</dbReference>
<evidence type="ECO:0000256" key="2">
    <source>
        <dbReference type="ARBA" id="ARBA00022898"/>
    </source>
</evidence>
<dbReference type="KEGG" id="euz:DVS28_a0777"/>
<keyword evidence="4" id="KW-0032">Aminotransferase</keyword>
<keyword evidence="2 3" id="KW-0663">Pyridoxal phosphate</keyword>
<dbReference type="SUPFAM" id="SSF53383">
    <property type="entry name" value="PLP-dependent transferases"/>
    <property type="match status" value="1"/>
</dbReference>
<evidence type="ECO:0000256" key="1">
    <source>
        <dbReference type="ARBA" id="ARBA00001933"/>
    </source>
</evidence>
<comment type="cofactor">
    <cofactor evidence="1">
        <name>pyridoxal 5'-phosphate</name>
        <dbReference type="ChEBI" id="CHEBI:597326"/>
    </cofactor>
</comment>
<dbReference type="InterPro" id="IPR015422">
    <property type="entry name" value="PyrdxlP-dep_Trfase_small"/>
</dbReference>
<dbReference type="PANTHER" id="PTHR43713:SF3">
    <property type="entry name" value="GLUTAMATE-1-SEMIALDEHYDE 2,1-AMINOMUTASE 1, CHLOROPLASTIC-RELATED"/>
    <property type="match status" value="1"/>
</dbReference>
<dbReference type="PANTHER" id="PTHR43713">
    <property type="entry name" value="GLUTAMATE-1-SEMIALDEHYDE 2,1-AMINOMUTASE"/>
    <property type="match status" value="1"/>
</dbReference>
<dbReference type="EMBL" id="CP031165">
    <property type="protein sequence ID" value="AXV05478.1"/>
    <property type="molecule type" value="Genomic_DNA"/>
</dbReference>
<protein>
    <submittedName>
        <fullName evidence="4">Glutamate-1-semialdehyde aminotransferase</fullName>
    </submittedName>
</protein>
<dbReference type="InterPro" id="IPR015424">
    <property type="entry name" value="PyrdxlP-dep_Trfase"/>
</dbReference>
<keyword evidence="4" id="KW-0808">Transferase</keyword>
<dbReference type="InterPro" id="IPR005814">
    <property type="entry name" value="Aminotrans_3"/>
</dbReference>
<dbReference type="NCBIfam" id="NF004856">
    <property type="entry name" value="PRK06209.1"/>
    <property type="match status" value="1"/>
</dbReference>
<name>A0A346XTD1_9ACTN</name>
<organism evidence="4 5">
    <name type="scientific">Euzebya pacifica</name>
    <dbReference type="NCBI Taxonomy" id="1608957"/>
    <lineage>
        <taxon>Bacteria</taxon>
        <taxon>Bacillati</taxon>
        <taxon>Actinomycetota</taxon>
        <taxon>Nitriliruptoria</taxon>
        <taxon>Euzebyales</taxon>
    </lineage>
</organism>
<evidence type="ECO:0000313" key="5">
    <source>
        <dbReference type="Proteomes" id="UP000264006"/>
    </source>
</evidence>
<keyword evidence="5" id="KW-1185">Reference proteome</keyword>
<dbReference type="Pfam" id="PF00202">
    <property type="entry name" value="Aminotran_3"/>
    <property type="match status" value="1"/>
</dbReference>
<dbReference type="Proteomes" id="UP000264006">
    <property type="component" value="Chromosome"/>
</dbReference>
<evidence type="ECO:0000256" key="3">
    <source>
        <dbReference type="RuleBase" id="RU003560"/>
    </source>
</evidence>
<sequence length="444" mass="47527">MALDDLASIRPPTAAARDLQQRAHRAIPGGAHTYAKGDDQFPRNAPPLLVRGEGARVWDSDGNEFVEYGGGLRAIVLGHGHPHVVEAVQKAIVDGTNFARPSVLEVEAAEDLLAFLDRPDWMVKFTKNGSDANSSALRLARAATGRELVAVCRDQPFFSVEDWFIGTTPMDAGIPAAVRDLTVAFPYDDLDALRVLLADRTVAAVVMEAAKYDDPSPGWFEGVRRLCDETGTVFVLDEMITGVRWPGRTAMGHYGIQPDLATYGKALGNGFSVSAVTGRRELMELGGLHHDRPRVFLASYTHGAESTGLAACRAVTAVGMENDIGAGIAARGEALEARLNAVSRACGVDEHFFAWGPGQVLVFVTRDADGAPSQVLRALAMQELVAGGVLGTSLVMSLAHGESEFDQTVAAWERAAAVYARALEDGTAGLLRGHPTSPVWRRYN</sequence>
<dbReference type="Gene3D" id="3.40.640.10">
    <property type="entry name" value="Type I PLP-dependent aspartate aminotransferase-like (Major domain)"/>
    <property type="match status" value="1"/>
</dbReference>
<accession>A0A346XTD1</accession>
<gene>
    <name evidence="4" type="ORF">DVS28_a0777</name>
</gene>
<dbReference type="InterPro" id="IPR015421">
    <property type="entry name" value="PyrdxlP-dep_Trfase_major"/>
</dbReference>
<evidence type="ECO:0000313" key="4">
    <source>
        <dbReference type="EMBL" id="AXV05478.1"/>
    </source>
</evidence>
<dbReference type="GO" id="GO:0008483">
    <property type="term" value="F:transaminase activity"/>
    <property type="evidence" value="ECO:0007669"/>
    <property type="project" value="UniProtKB-KW"/>
</dbReference>
<proteinExistence type="inferred from homology"/>
<dbReference type="AlphaFoldDB" id="A0A346XTD1"/>
<comment type="similarity">
    <text evidence="3">Belongs to the class-III pyridoxal-phosphate-dependent aminotransferase family.</text>
</comment>
<reference evidence="4 5" key="1">
    <citation type="submission" date="2018-09" db="EMBL/GenBank/DDBJ databases">
        <title>Complete genome sequence of Euzebya sp. DY32-46 isolated from seawater of Pacific Ocean.</title>
        <authorList>
            <person name="Xu L."/>
            <person name="Wu Y.-H."/>
            <person name="Xu X.-W."/>
        </authorList>
    </citation>
    <scope>NUCLEOTIDE SEQUENCE [LARGE SCALE GENOMIC DNA]</scope>
    <source>
        <strain evidence="4 5">DY32-46</strain>
    </source>
</reference>
<dbReference type="Gene3D" id="3.90.1150.10">
    <property type="entry name" value="Aspartate Aminotransferase, domain 1"/>
    <property type="match status" value="1"/>
</dbReference>